<evidence type="ECO:0000259" key="2">
    <source>
        <dbReference type="Pfam" id="PF09327"/>
    </source>
</evidence>
<dbReference type="PANTHER" id="PTHR36251">
    <property type="entry name" value="FELS-1 PROPHAGE HOST SPECIFICITY PROTEIN-RELATED"/>
    <property type="match status" value="1"/>
</dbReference>
<evidence type="ECO:0000259" key="1">
    <source>
        <dbReference type="Pfam" id="PF03906"/>
    </source>
</evidence>
<sequence>MTSRVALAIEAGDFQFSVPFPYISNTHVTVAYNRRIKRQGLDYYWRDSANIEFYHPPGKGVLEIIRQTPVSKALVAFHNGSVLTQDELNMAFLQALYATEETRDYYEALVNGALDGLVLQSGAPEAGPVIDKVIEQILSSEELKELQARIVDIDTNANTILSTQIDLGSLQSIIDALTAPDGGVATLIQQEANARVEGDTGIVETIDLIGAKSADGTGFIANLGTLKVSPDESLGDRLTAMQVKTGENTAAIAQEATTRTDENSAMATRVDNVVASLTDPDGPVQALITQEAKARADEDGALGTRLDGILTTVGENKALFDQQVTVQAGKDSALASDISTLQTRVGKNEASIQQTASVANGLSAQYMLKTDVNGYVAGFGLWNNGATSTFNILADHFAIVSPGYPGIVPFAVDANGVYMNNAYIRNLTVDKITGGAISAEWALNSTNGRIVLDTGAFMKVLGVGFGANRDLIEWFGPKMAISSCTKGNAITYVGMDGSAYFGGTLSAGVLYNAASSTSIAGDTYAVVGPFASNGRAKTIVCSYTRSRHVVNQRVPNTGFNGGGQNSALVSLYRNLNGAGDVLVAQQYVYGNWSISNVSDGASDAWGSINGSFTFVDTAGASNNYVYTVRLSQLSMSTVGGAITSESTTAKLTVVSTEQ</sequence>
<protein>
    <submittedName>
        <fullName evidence="3">Phage tail fiber protein</fullName>
    </submittedName>
</protein>
<reference evidence="3 4" key="1">
    <citation type="submission" date="2022-12" db="EMBL/GenBank/DDBJ databases">
        <title>Two new species, Stenotrophomonas aracearum and Stenotrophomonas oahuensis, isolated from Anthurium (Araceae family) in Hawaii.</title>
        <authorList>
            <person name="Chunag S.C."/>
            <person name="Dobhal S."/>
            <person name="Alvarez A."/>
            <person name="Arif M."/>
        </authorList>
    </citation>
    <scope>NUCLEOTIDE SEQUENCE [LARGE SCALE GENOMIC DNA]</scope>
    <source>
        <strain evidence="3 4">A5586</strain>
    </source>
</reference>
<name>A0ABY9YP69_9GAMM</name>
<dbReference type="EMBL" id="CP115541">
    <property type="protein sequence ID" value="WNH52425.1"/>
    <property type="molecule type" value="Genomic_DNA"/>
</dbReference>
<feature type="domain" description="Bacteriophage T7 tail fibre protein-like N-terminal" evidence="1">
    <location>
        <begin position="9"/>
        <end position="116"/>
    </location>
</feature>
<keyword evidence="4" id="KW-1185">Reference proteome</keyword>
<dbReference type="Pfam" id="PF03906">
    <property type="entry name" value="Phage_T7_tail"/>
    <property type="match status" value="1"/>
</dbReference>
<dbReference type="Pfam" id="PF09327">
    <property type="entry name" value="Phage_Tail_Tip"/>
    <property type="match status" value="1"/>
</dbReference>
<gene>
    <name evidence="3" type="ORF">PDM29_19215</name>
</gene>
<accession>A0ABY9YP69</accession>
<dbReference type="RefSeq" id="WP_311191624.1">
    <property type="nucleotide sequence ID" value="NZ_CP115541.1"/>
</dbReference>
<organism evidence="3 4">
    <name type="scientific">Stenotrophomonas oahuensis</name>
    <dbReference type="NCBI Taxonomy" id="3003271"/>
    <lineage>
        <taxon>Bacteria</taxon>
        <taxon>Pseudomonadati</taxon>
        <taxon>Pseudomonadota</taxon>
        <taxon>Gammaproteobacteria</taxon>
        <taxon>Lysobacterales</taxon>
        <taxon>Lysobacteraceae</taxon>
        <taxon>Stenotrophomonas</taxon>
    </lineage>
</organism>
<dbReference type="InterPro" id="IPR053171">
    <property type="entry name" value="Viral_Tip_Attach_Protein"/>
</dbReference>
<dbReference type="InterPro" id="IPR015406">
    <property type="entry name" value="GpJ_CSF"/>
</dbReference>
<proteinExistence type="predicted"/>
<feature type="domain" description="Tip attachment protein J central straight fiber" evidence="2">
    <location>
        <begin position="351"/>
        <end position="442"/>
    </location>
</feature>
<dbReference type="Proteomes" id="UP001302072">
    <property type="component" value="Chromosome"/>
</dbReference>
<dbReference type="InterPro" id="IPR005604">
    <property type="entry name" value="Phage_T7_tail_fibre-like_N"/>
</dbReference>
<evidence type="ECO:0000313" key="3">
    <source>
        <dbReference type="EMBL" id="WNH52425.1"/>
    </source>
</evidence>
<dbReference type="PANTHER" id="PTHR36251:SF2">
    <property type="entry name" value="GIFSY-2 PROPHAGE HOST SPECIFICITY PROTEIN J, PHAGE LAMBDA"/>
    <property type="match status" value="1"/>
</dbReference>
<evidence type="ECO:0000313" key="4">
    <source>
        <dbReference type="Proteomes" id="UP001302072"/>
    </source>
</evidence>